<gene>
    <name evidence="2" type="ORF">F5147DRAFT_298969</name>
</gene>
<name>A0A9P7JYZ1_9AGAM</name>
<evidence type="ECO:0000313" key="2">
    <source>
        <dbReference type="EMBL" id="KAG2117023.1"/>
    </source>
</evidence>
<dbReference type="EMBL" id="JABBWM010000005">
    <property type="protein sequence ID" value="KAG2117023.1"/>
    <property type="molecule type" value="Genomic_DNA"/>
</dbReference>
<dbReference type="OrthoDB" id="2690097at2759"/>
<dbReference type="SUPFAM" id="SSF48452">
    <property type="entry name" value="TPR-like"/>
    <property type="match status" value="1"/>
</dbReference>
<dbReference type="AlphaFoldDB" id="A0A9P7JYZ1"/>
<dbReference type="RefSeq" id="XP_041297912.1">
    <property type="nucleotide sequence ID" value="XM_041429097.1"/>
</dbReference>
<proteinExistence type="predicted"/>
<protein>
    <submittedName>
        <fullName evidence="2">Uncharacterized protein</fullName>
    </submittedName>
</protein>
<sequence>MPNPRTKLPLTRVYSLASMQKSGQKMARFTSRTPNRHQALSSIIFHISCPGSESAPYQLKDGDFVQLGVDYQGGMDNFYKSVRIQIEIGRDFTQPCSHVTNNELSSDHGGTNTHSQESRQEPGSCSSFIKGYISKGIALCAKHQLWDAMEAFDLALSSSNHNRMTVEILLIKAIALFNSSRHNEAIRRVQDLAAACQSSETLQCHIVDVSPTSGLTIFFSF</sequence>
<organism evidence="2 3">
    <name type="scientific">Suillus discolor</name>
    <dbReference type="NCBI Taxonomy" id="1912936"/>
    <lineage>
        <taxon>Eukaryota</taxon>
        <taxon>Fungi</taxon>
        <taxon>Dikarya</taxon>
        <taxon>Basidiomycota</taxon>
        <taxon>Agaricomycotina</taxon>
        <taxon>Agaricomycetes</taxon>
        <taxon>Agaricomycetidae</taxon>
        <taxon>Boletales</taxon>
        <taxon>Suillineae</taxon>
        <taxon>Suillaceae</taxon>
        <taxon>Suillus</taxon>
    </lineage>
</organism>
<evidence type="ECO:0000313" key="3">
    <source>
        <dbReference type="Proteomes" id="UP000823399"/>
    </source>
</evidence>
<dbReference type="GeneID" id="64691356"/>
<reference evidence="2" key="1">
    <citation type="journal article" date="2020" name="New Phytol.">
        <title>Comparative genomics reveals dynamic genome evolution in host specialist ectomycorrhizal fungi.</title>
        <authorList>
            <person name="Lofgren L.A."/>
            <person name="Nguyen N.H."/>
            <person name="Vilgalys R."/>
            <person name="Ruytinx J."/>
            <person name="Liao H.L."/>
            <person name="Branco S."/>
            <person name="Kuo A."/>
            <person name="LaButti K."/>
            <person name="Lipzen A."/>
            <person name="Andreopoulos W."/>
            <person name="Pangilinan J."/>
            <person name="Riley R."/>
            <person name="Hundley H."/>
            <person name="Na H."/>
            <person name="Barry K."/>
            <person name="Grigoriev I.V."/>
            <person name="Stajich J.E."/>
            <person name="Kennedy P.G."/>
        </authorList>
    </citation>
    <scope>NUCLEOTIDE SEQUENCE</scope>
    <source>
        <strain evidence="2">FC423</strain>
    </source>
</reference>
<comment type="caution">
    <text evidence="2">The sequence shown here is derived from an EMBL/GenBank/DDBJ whole genome shotgun (WGS) entry which is preliminary data.</text>
</comment>
<dbReference type="InterPro" id="IPR011990">
    <property type="entry name" value="TPR-like_helical_dom_sf"/>
</dbReference>
<feature type="region of interest" description="Disordered" evidence="1">
    <location>
        <begin position="99"/>
        <end position="124"/>
    </location>
</feature>
<evidence type="ECO:0000256" key="1">
    <source>
        <dbReference type="SAM" id="MobiDB-lite"/>
    </source>
</evidence>
<keyword evidence="3" id="KW-1185">Reference proteome</keyword>
<dbReference type="Proteomes" id="UP000823399">
    <property type="component" value="Unassembled WGS sequence"/>
</dbReference>
<accession>A0A9P7JYZ1</accession>